<dbReference type="SUPFAM" id="SSF55874">
    <property type="entry name" value="ATPase domain of HSP90 chaperone/DNA topoisomerase II/histidine kinase"/>
    <property type="match status" value="1"/>
</dbReference>
<reference evidence="13" key="1">
    <citation type="submission" date="2020-09" db="EMBL/GenBank/DDBJ databases">
        <title>New species isolated from human feces.</title>
        <authorList>
            <person name="Kitahara M."/>
            <person name="Shigeno Y."/>
            <person name="Shime M."/>
            <person name="Matsumoto Y."/>
            <person name="Nakamura S."/>
            <person name="Motooka D."/>
            <person name="Fukuoka S."/>
            <person name="Nishikawa H."/>
            <person name="Benno Y."/>
        </authorList>
    </citation>
    <scope>NUCLEOTIDE SEQUENCE</scope>
    <source>
        <strain evidence="13">MM35</strain>
    </source>
</reference>
<dbReference type="Pfam" id="PF02518">
    <property type="entry name" value="HATPase_c"/>
    <property type="match status" value="1"/>
</dbReference>
<evidence type="ECO:0000256" key="6">
    <source>
        <dbReference type="ARBA" id="ARBA00022692"/>
    </source>
</evidence>
<evidence type="ECO:0000256" key="1">
    <source>
        <dbReference type="ARBA" id="ARBA00000085"/>
    </source>
</evidence>
<dbReference type="GO" id="GO:0004721">
    <property type="term" value="F:phosphoprotein phosphatase activity"/>
    <property type="evidence" value="ECO:0007669"/>
    <property type="project" value="TreeGrafter"/>
</dbReference>
<dbReference type="InterPro" id="IPR004358">
    <property type="entry name" value="Sig_transdc_His_kin-like_C"/>
</dbReference>
<dbReference type="RefSeq" id="WP_212820081.1">
    <property type="nucleotide sequence ID" value="NZ_AP023415.1"/>
</dbReference>
<dbReference type="GO" id="GO:0016036">
    <property type="term" value="P:cellular response to phosphate starvation"/>
    <property type="evidence" value="ECO:0007669"/>
    <property type="project" value="TreeGrafter"/>
</dbReference>
<organism evidence="13 14">
    <name type="scientific">Vescimonas fastidiosa</name>
    <dbReference type="NCBI Taxonomy" id="2714353"/>
    <lineage>
        <taxon>Bacteria</taxon>
        <taxon>Bacillati</taxon>
        <taxon>Bacillota</taxon>
        <taxon>Clostridia</taxon>
        <taxon>Eubacteriales</taxon>
        <taxon>Oscillospiraceae</taxon>
        <taxon>Vescimonas</taxon>
    </lineage>
</organism>
<keyword evidence="8 11" id="KW-1133">Transmembrane helix</keyword>
<keyword evidence="9" id="KW-0902">Two-component regulatory system</keyword>
<evidence type="ECO:0000256" key="4">
    <source>
        <dbReference type="ARBA" id="ARBA00022475"/>
    </source>
</evidence>
<dbReference type="InterPro" id="IPR050351">
    <property type="entry name" value="BphY/WalK/GraS-like"/>
</dbReference>
<feature type="transmembrane region" description="Helical" evidence="11">
    <location>
        <begin position="44"/>
        <end position="64"/>
    </location>
</feature>
<feature type="transmembrane region" description="Helical" evidence="11">
    <location>
        <begin position="21"/>
        <end position="38"/>
    </location>
</feature>
<evidence type="ECO:0000256" key="10">
    <source>
        <dbReference type="ARBA" id="ARBA00023136"/>
    </source>
</evidence>
<dbReference type="Gene3D" id="3.30.565.10">
    <property type="entry name" value="Histidine kinase-like ATPase, C-terminal domain"/>
    <property type="match status" value="1"/>
</dbReference>
<dbReference type="EMBL" id="AP023415">
    <property type="protein sequence ID" value="BCK78966.1"/>
    <property type="molecule type" value="Genomic_DNA"/>
</dbReference>
<evidence type="ECO:0000259" key="12">
    <source>
        <dbReference type="PROSITE" id="PS50109"/>
    </source>
</evidence>
<comment type="subcellular location">
    <subcellularLocation>
        <location evidence="2">Cell membrane</location>
        <topology evidence="2">Multi-pass membrane protein</topology>
    </subcellularLocation>
</comment>
<keyword evidence="4" id="KW-1003">Cell membrane</keyword>
<accession>A0A810PZ51</accession>
<dbReference type="AlphaFoldDB" id="A0A810PZ51"/>
<dbReference type="SMART" id="SM00387">
    <property type="entry name" value="HATPase_c"/>
    <property type="match status" value="1"/>
</dbReference>
<feature type="domain" description="Histidine kinase" evidence="12">
    <location>
        <begin position="130"/>
        <end position="329"/>
    </location>
</feature>
<evidence type="ECO:0000256" key="5">
    <source>
        <dbReference type="ARBA" id="ARBA00022679"/>
    </source>
</evidence>
<dbReference type="InterPro" id="IPR005467">
    <property type="entry name" value="His_kinase_dom"/>
</dbReference>
<name>A0A810PZ51_9FIRM</name>
<comment type="catalytic activity">
    <reaction evidence="1">
        <text>ATP + protein L-histidine = ADP + protein N-phospho-L-histidine.</text>
        <dbReference type="EC" id="2.7.13.3"/>
    </reaction>
</comment>
<dbReference type="GO" id="GO:0000155">
    <property type="term" value="F:phosphorelay sensor kinase activity"/>
    <property type="evidence" value="ECO:0007669"/>
    <property type="project" value="TreeGrafter"/>
</dbReference>
<keyword evidence="6 11" id="KW-0812">Transmembrane</keyword>
<evidence type="ECO:0000313" key="14">
    <source>
        <dbReference type="Proteomes" id="UP000681343"/>
    </source>
</evidence>
<dbReference type="EC" id="2.7.13.3" evidence="3"/>
<evidence type="ECO:0000256" key="2">
    <source>
        <dbReference type="ARBA" id="ARBA00004651"/>
    </source>
</evidence>
<evidence type="ECO:0000256" key="9">
    <source>
        <dbReference type="ARBA" id="ARBA00023012"/>
    </source>
</evidence>
<evidence type="ECO:0000256" key="3">
    <source>
        <dbReference type="ARBA" id="ARBA00012438"/>
    </source>
</evidence>
<dbReference type="InterPro" id="IPR036890">
    <property type="entry name" value="HATPase_C_sf"/>
</dbReference>
<dbReference type="GO" id="GO:0005886">
    <property type="term" value="C:plasma membrane"/>
    <property type="evidence" value="ECO:0007669"/>
    <property type="project" value="UniProtKB-SubCell"/>
</dbReference>
<protein>
    <recommendedName>
        <fullName evidence="3">histidine kinase</fullName>
        <ecNumber evidence="3">2.7.13.3</ecNumber>
    </recommendedName>
</protein>
<proteinExistence type="predicted"/>
<keyword evidence="14" id="KW-1185">Reference proteome</keyword>
<dbReference type="Proteomes" id="UP000681343">
    <property type="component" value="Chromosome"/>
</dbReference>
<dbReference type="InterPro" id="IPR003594">
    <property type="entry name" value="HATPase_dom"/>
</dbReference>
<evidence type="ECO:0000256" key="11">
    <source>
        <dbReference type="SAM" id="Phobius"/>
    </source>
</evidence>
<sequence>MKKGRRGAVLGDCLRKNRVAILLWVLTVLTEWVVFYLYRIMWEPLLYAGVLTLALGLLLLGLDLRREMQAARERLRLREAILTEWNSLPEERTLEQADYGDMIRSLGRQLRQETAAQEAQRQDMLDYYTTWVHQIKTPMAVMKLYLGAESPEHRAMGAELFRMEQYVDMVLQYLRLDGGENDLVITRCDLDELIREAVRRYGPQFVLRKLSLHYEPTERTVVTDRKWFVCILEQLLSNAIKYTPEGYITIRLEGDCLRISDTGIGIAPEDLPRIFEKGYTGENGRLERTSSGLGLYLAGKAAALLHIPITVDSRPGQGTTFTLHLRQEG</sequence>
<dbReference type="PROSITE" id="PS50109">
    <property type="entry name" value="HIS_KIN"/>
    <property type="match status" value="1"/>
</dbReference>
<keyword evidence="7 13" id="KW-0418">Kinase</keyword>
<dbReference type="PANTHER" id="PTHR45453">
    <property type="entry name" value="PHOSPHATE REGULON SENSOR PROTEIN PHOR"/>
    <property type="match status" value="1"/>
</dbReference>
<gene>
    <name evidence="13" type="ORF">MM35RIKEN_11580</name>
</gene>
<evidence type="ECO:0000256" key="7">
    <source>
        <dbReference type="ARBA" id="ARBA00022777"/>
    </source>
</evidence>
<keyword evidence="5" id="KW-0808">Transferase</keyword>
<dbReference type="KEGG" id="vfa:MM35RIKEN_11580"/>
<dbReference type="PRINTS" id="PR00344">
    <property type="entry name" value="BCTRLSENSOR"/>
</dbReference>
<keyword evidence="10 11" id="KW-0472">Membrane</keyword>
<evidence type="ECO:0000313" key="13">
    <source>
        <dbReference type="EMBL" id="BCK78966.1"/>
    </source>
</evidence>
<dbReference type="PANTHER" id="PTHR45453:SF2">
    <property type="entry name" value="HISTIDINE KINASE"/>
    <property type="match status" value="1"/>
</dbReference>
<evidence type="ECO:0000256" key="8">
    <source>
        <dbReference type="ARBA" id="ARBA00022989"/>
    </source>
</evidence>